<dbReference type="OrthoDB" id="5413531at2759"/>
<feature type="region of interest" description="Disordered" evidence="1">
    <location>
        <begin position="518"/>
        <end position="540"/>
    </location>
</feature>
<reference evidence="2" key="1">
    <citation type="journal article" date="2021" name="Nat. Commun.">
        <title>Genetic determinants of endophytism in the Arabidopsis root mycobiome.</title>
        <authorList>
            <person name="Mesny F."/>
            <person name="Miyauchi S."/>
            <person name="Thiergart T."/>
            <person name="Pickel B."/>
            <person name="Atanasova L."/>
            <person name="Karlsson M."/>
            <person name="Huettel B."/>
            <person name="Barry K.W."/>
            <person name="Haridas S."/>
            <person name="Chen C."/>
            <person name="Bauer D."/>
            <person name="Andreopoulos W."/>
            <person name="Pangilinan J."/>
            <person name="LaButti K."/>
            <person name="Riley R."/>
            <person name="Lipzen A."/>
            <person name="Clum A."/>
            <person name="Drula E."/>
            <person name="Henrissat B."/>
            <person name="Kohler A."/>
            <person name="Grigoriev I.V."/>
            <person name="Martin F.M."/>
            <person name="Hacquard S."/>
        </authorList>
    </citation>
    <scope>NUCLEOTIDE SEQUENCE</scope>
    <source>
        <strain evidence="2">MPI-SDFR-AT-0117</strain>
    </source>
</reference>
<dbReference type="AlphaFoldDB" id="A0A9P9ABI2"/>
<protein>
    <submittedName>
        <fullName evidence="2">Uncharacterized protein</fullName>
    </submittedName>
</protein>
<dbReference type="EMBL" id="JAGSXJ010000014">
    <property type="protein sequence ID" value="KAH6685711.1"/>
    <property type="molecule type" value="Genomic_DNA"/>
</dbReference>
<evidence type="ECO:0000256" key="1">
    <source>
        <dbReference type="SAM" id="MobiDB-lite"/>
    </source>
</evidence>
<comment type="caution">
    <text evidence="2">The sequence shown here is derived from an EMBL/GenBank/DDBJ whole genome shotgun (WGS) entry which is preliminary data.</text>
</comment>
<sequence>MTAQEIPSEASQSLPEGTFFESSIPATQWAHEYQSAHTETPTVDPSLLSHINCSYFSANNVPPTLLGLKQHAQALAILIKQLSVSTEFCIVDATDRIKGHVPPNRYIANEAFDYLTDLSTPYTNDDEWHNKPLPTLANRIARPTHTALEAVCPLSKSRLVSTDANGGQSRHFCSHSELAEHASDCLEILDHEFSATGGLMSMLPTDNVVDKLAMADAGNTFLGQWLLFMQASVGRMHELELAYANALDTLAGEAAVPLQTLSKAALGEVPETGRTIGYPQDRWVLCNAGEDTFEYIHKVLDKQEALIEPKEEAWKAAGVVGERMWREHRGGGLYEAGLVAWDVRTRFIRMRGRARSPIFILPAHGEHPAVAETRRLETQRPTVVSVRPPMWPAPVSHWQNKYQAKLDKAEETDSRNLDLERQNELLLAAQKLHQGELASLREDVALFEAFFGAKEGAVPGEGNVPVNPEIAKLVRTFREYKERNQACERSWEKVYKVVPDKYHGDMDDLFAAELGEAEAEGEKETDKGKGKAVEVMDLTQ</sequence>
<organism evidence="2 3">
    <name type="scientific">Plectosphaerella plurivora</name>
    <dbReference type="NCBI Taxonomy" id="936078"/>
    <lineage>
        <taxon>Eukaryota</taxon>
        <taxon>Fungi</taxon>
        <taxon>Dikarya</taxon>
        <taxon>Ascomycota</taxon>
        <taxon>Pezizomycotina</taxon>
        <taxon>Sordariomycetes</taxon>
        <taxon>Hypocreomycetidae</taxon>
        <taxon>Glomerellales</taxon>
        <taxon>Plectosphaerellaceae</taxon>
        <taxon>Plectosphaerella</taxon>
    </lineage>
</organism>
<keyword evidence="3" id="KW-1185">Reference proteome</keyword>
<gene>
    <name evidence="2" type="ORF">F5X68DRAFT_240917</name>
</gene>
<name>A0A9P9ABI2_9PEZI</name>
<dbReference type="Proteomes" id="UP000770015">
    <property type="component" value="Unassembled WGS sequence"/>
</dbReference>
<accession>A0A9P9ABI2</accession>
<feature type="compositionally biased region" description="Basic and acidic residues" evidence="1">
    <location>
        <begin position="520"/>
        <end position="534"/>
    </location>
</feature>
<proteinExistence type="predicted"/>
<evidence type="ECO:0000313" key="2">
    <source>
        <dbReference type="EMBL" id="KAH6685711.1"/>
    </source>
</evidence>
<evidence type="ECO:0000313" key="3">
    <source>
        <dbReference type="Proteomes" id="UP000770015"/>
    </source>
</evidence>